<dbReference type="InterPro" id="IPR029501">
    <property type="entry name" value="EndoU_bac"/>
</dbReference>
<feature type="domain" description="Bacterial EndoU nuclease" evidence="1">
    <location>
        <begin position="54"/>
        <end position="133"/>
    </location>
</feature>
<sequence length="145" mass="15613">MQYVAAKAFFTVAKSSDLGLSASNQKYVDILSAEAKQHILYGDGPTSGGHLYPGNPGKTLYPKEWSADKVVHEIGDIATSPNTKWFAQTGTGGMYTAKGDPAKWVAYEVRDGVRIRVVYQPATGKVVTAFPDNKPVPPASKPIKK</sequence>
<organism evidence="2 3">
    <name type="scientific">Tenebrionibacter intestinalis</name>
    <dbReference type="NCBI Taxonomy" id="2799638"/>
    <lineage>
        <taxon>Bacteria</taxon>
        <taxon>Pseudomonadati</taxon>
        <taxon>Pseudomonadota</taxon>
        <taxon>Gammaproteobacteria</taxon>
        <taxon>Enterobacterales</taxon>
        <taxon>Enterobacteriaceae</taxon>
        <taxon>Tenebrionibacter/Tenebrionicola group</taxon>
        <taxon>Tenebrionibacter</taxon>
    </lineage>
</organism>
<keyword evidence="3" id="KW-1185">Reference proteome</keyword>
<dbReference type="AlphaFoldDB" id="A0A8K0V4V8"/>
<gene>
    <name evidence="2" type="ORF">JJB97_17660</name>
</gene>
<dbReference type="Proteomes" id="UP000659047">
    <property type="component" value="Unassembled WGS sequence"/>
</dbReference>
<evidence type="ECO:0000313" key="2">
    <source>
        <dbReference type="EMBL" id="MBK4717098.1"/>
    </source>
</evidence>
<comment type="caution">
    <text evidence="2">The sequence shown here is derived from an EMBL/GenBank/DDBJ whole genome shotgun (WGS) entry which is preliminary data.</text>
</comment>
<reference evidence="2" key="1">
    <citation type="submission" date="2021-01" db="EMBL/GenBank/DDBJ databases">
        <title>Intestinitalea alba gen. nov., sp. nov., a novel genus of the family Enterobacteriaceae, isolated from the gut of the plastic-eating mealworm Tenebrio molitor L.</title>
        <authorList>
            <person name="Yang Y."/>
        </authorList>
    </citation>
    <scope>NUCLEOTIDE SEQUENCE</scope>
    <source>
        <strain evidence="2">BIT-L3</strain>
    </source>
</reference>
<evidence type="ECO:0000259" key="1">
    <source>
        <dbReference type="Pfam" id="PF14436"/>
    </source>
</evidence>
<dbReference type="Pfam" id="PF14436">
    <property type="entry name" value="EndoU_bacteria"/>
    <property type="match status" value="1"/>
</dbReference>
<evidence type="ECO:0000313" key="3">
    <source>
        <dbReference type="Proteomes" id="UP000659047"/>
    </source>
</evidence>
<protein>
    <submittedName>
        <fullName evidence="2">EndoU domain-containing protein</fullName>
    </submittedName>
</protein>
<dbReference type="EMBL" id="JAEPBH010000098">
    <property type="protein sequence ID" value="MBK4717098.1"/>
    <property type="molecule type" value="Genomic_DNA"/>
</dbReference>
<dbReference type="GO" id="GO:0004519">
    <property type="term" value="F:endonuclease activity"/>
    <property type="evidence" value="ECO:0007669"/>
    <property type="project" value="InterPro"/>
</dbReference>
<proteinExistence type="predicted"/>
<accession>A0A8K0V4V8</accession>
<name>A0A8K0V4V8_9ENTR</name>